<protein>
    <submittedName>
        <fullName evidence="2">Uncharacterized protein LOC119485545</fullName>
    </submittedName>
</protein>
<accession>A0AAV1NKY9</accession>
<name>A0AAV1NKY9_SCOSC</name>
<comment type="caution">
    <text evidence="2">The sequence shown here is derived from an EMBL/GenBank/DDBJ whole genome shotgun (WGS) entry which is preliminary data.</text>
</comment>
<feature type="region of interest" description="Disordered" evidence="1">
    <location>
        <begin position="32"/>
        <end position="65"/>
    </location>
</feature>
<organism evidence="2 3">
    <name type="scientific">Scomber scombrus</name>
    <name type="common">Atlantic mackerel</name>
    <name type="synonym">Scomber vernalis</name>
    <dbReference type="NCBI Taxonomy" id="13677"/>
    <lineage>
        <taxon>Eukaryota</taxon>
        <taxon>Metazoa</taxon>
        <taxon>Chordata</taxon>
        <taxon>Craniata</taxon>
        <taxon>Vertebrata</taxon>
        <taxon>Euteleostomi</taxon>
        <taxon>Actinopterygii</taxon>
        <taxon>Neopterygii</taxon>
        <taxon>Teleostei</taxon>
        <taxon>Neoteleostei</taxon>
        <taxon>Acanthomorphata</taxon>
        <taxon>Pelagiaria</taxon>
        <taxon>Scombriformes</taxon>
        <taxon>Scombridae</taxon>
        <taxon>Scomber</taxon>
    </lineage>
</organism>
<dbReference type="EMBL" id="CAWUFR010000043">
    <property type="protein sequence ID" value="CAK6960105.1"/>
    <property type="molecule type" value="Genomic_DNA"/>
</dbReference>
<evidence type="ECO:0000313" key="2">
    <source>
        <dbReference type="EMBL" id="CAK6960105.1"/>
    </source>
</evidence>
<proteinExistence type="predicted"/>
<reference evidence="2 3" key="1">
    <citation type="submission" date="2024-01" db="EMBL/GenBank/DDBJ databases">
        <authorList>
            <person name="Alioto T."/>
            <person name="Alioto T."/>
            <person name="Gomez Garrido J."/>
        </authorList>
    </citation>
    <scope>NUCLEOTIDE SEQUENCE [LARGE SCALE GENOMIC DNA]</scope>
</reference>
<sequence>MDSVRQNYWPRSRSFYDFTYIGLMDSAARSETEEQVTSSVGTEQEDDYTVPAALPCSEEEEGEKEKEDLIDGWMSWVVFDAIKSAVYHLLNLTIRNYRVDQCYGCKISHPSQRQHECLEVLEDDFFQNHYYDLMKKLVIPRFIPAIQRLLFT</sequence>
<evidence type="ECO:0000256" key="1">
    <source>
        <dbReference type="SAM" id="MobiDB-lite"/>
    </source>
</evidence>
<gene>
    <name evidence="2" type="ORF">FSCOSCO3_A008481</name>
</gene>
<keyword evidence="3" id="KW-1185">Reference proteome</keyword>
<dbReference type="Proteomes" id="UP001314229">
    <property type="component" value="Unassembled WGS sequence"/>
</dbReference>
<dbReference type="AlphaFoldDB" id="A0AAV1NKY9"/>
<evidence type="ECO:0000313" key="3">
    <source>
        <dbReference type="Proteomes" id="UP001314229"/>
    </source>
</evidence>